<protein>
    <recommendedName>
        <fullName evidence="4">DUF4245 domain-containing protein</fullName>
    </recommendedName>
</protein>
<evidence type="ECO:0008006" key="4">
    <source>
        <dbReference type="Google" id="ProtNLM"/>
    </source>
</evidence>
<gene>
    <name evidence="2" type="ORF">ACFSJG_04585</name>
</gene>
<accession>A0ABW4P3A2</accession>
<proteinExistence type="predicted"/>
<keyword evidence="1" id="KW-0812">Transmembrane</keyword>
<dbReference type="RefSeq" id="WP_378484025.1">
    <property type="nucleotide sequence ID" value="NZ_JBHUFB010000007.1"/>
</dbReference>
<dbReference type="Proteomes" id="UP001597286">
    <property type="component" value="Unassembled WGS sequence"/>
</dbReference>
<keyword evidence="1" id="KW-1133">Transmembrane helix</keyword>
<name>A0ABW4P3A2_9NOCA</name>
<organism evidence="2 3">
    <name type="scientific">Rhodococcus gannanensis</name>
    <dbReference type="NCBI Taxonomy" id="1960308"/>
    <lineage>
        <taxon>Bacteria</taxon>
        <taxon>Bacillati</taxon>
        <taxon>Actinomycetota</taxon>
        <taxon>Actinomycetes</taxon>
        <taxon>Mycobacteriales</taxon>
        <taxon>Nocardiaceae</taxon>
        <taxon>Rhodococcus</taxon>
    </lineage>
</organism>
<evidence type="ECO:0000256" key="1">
    <source>
        <dbReference type="SAM" id="Phobius"/>
    </source>
</evidence>
<sequence>MIDSTTTGRSPSNQWYDPGDRWVPVDRRWLGLDRATVVPALVVLAVAFVMAVVLPALNTQTAYDDRVAEGDVLELGGGIEFDPAVGWGITSGVRAADRPASGSFPPQAVVEGGGVSLTIRTGEFDGDAYELLDQIRSTSKALDSDLVIEGNAVETTTASGERGVITRISSSQVDGTMAAFVIDGHGVQVTAVGPAGTERGQADAVARMISSIRPVEEASR</sequence>
<comment type="caution">
    <text evidence="2">The sequence shown here is derived from an EMBL/GenBank/DDBJ whole genome shotgun (WGS) entry which is preliminary data.</text>
</comment>
<feature type="transmembrane region" description="Helical" evidence="1">
    <location>
        <begin position="37"/>
        <end position="57"/>
    </location>
</feature>
<dbReference type="EMBL" id="JBHUFB010000007">
    <property type="protein sequence ID" value="MFD1811480.1"/>
    <property type="molecule type" value="Genomic_DNA"/>
</dbReference>
<evidence type="ECO:0000313" key="3">
    <source>
        <dbReference type="Proteomes" id="UP001597286"/>
    </source>
</evidence>
<reference evidence="3" key="1">
    <citation type="journal article" date="2019" name="Int. J. Syst. Evol. Microbiol.">
        <title>The Global Catalogue of Microorganisms (GCM) 10K type strain sequencing project: providing services to taxonomists for standard genome sequencing and annotation.</title>
        <authorList>
            <consortium name="The Broad Institute Genomics Platform"/>
            <consortium name="The Broad Institute Genome Sequencing Center for Infectious Disease"/>
            <person name="Wu L."/>
            <person name="Ma J."/>
        </authorList>
    </citation>
    <scope>NUCLEOTIDE SEQUENCE [LARGE SCALE GENOMIC DNA]</scope>
    <source>
        <strain evidence="3">DT72</strain>
    </source>
</reference>
<keyword evidence="1" id="KW-0472">Membrane</keyword>
<keyword evidence="3" id="KW-1185">Reference proteome</keyword>
<evidence type="ECO:0000313" key="2">
    <source>
        <dbReference type="EMBL" id="MFD1811480.1"/>
    </source>
</evidence>